<dbReference type="PROSITE" id="PS00868">
    <property type="entry name" value="CYS_MET_METAB_PP"/>
    <property type="match status" value="1"/>
</dbReference>
<comment type="caution">
    <text evidence="7">The sequence shown here is derived from an EMBL/GenBank/DDBJ whole genome shotgun (WGS) entry which is preliminary data.</text>
</comment>
<dbReference type="InterPro" id="IPR015424">
    <property type="entry name" value="PyrdxlP-dep_Trfase"/>
</dbReference>
<dbReference type="InterPro" id="IPR006235">
    <property type="entry name" value="OAc-hSer/O-AcSer_sulfhydrylase"/>
</dbReference>
<sequence length="428" mass="46324">MDSKNFGFETLQIHAGQKPDATTKATGLPLYLSNAFTFDDANQAARIFALEEGGYFYSRLSNPTVDALQTRMAALDGGVGAVAFSSGTAAIMGLIMTVCQSGDEIVAANNLYGGTIGSLSGTMVAMGFKSHFVDPKDLNALEAAINDKTKIIFVESVGNPNGDMLDFDAISAIAKKYGILFVVDNTTPTPYLFRPIEHGADLVVYSTTKYLAGHGNVMGGVVVDSGNFKWKDNPRYPLFNTPDKAYHDLVYANLGKEAFCTKAVAKTLRDLGGCMSPFNAYMTLLGLETLSLRMKKHVENARALADFLNECEDVEWVSYAELPDNPNYELAKKYFPNGFGGLYTFGVKGGVDGGKTVINNIKLFIHVTNFADSRSLLTHPASTTHAQMSKEEQLAGGVKEETIRMSVGLEDVNDLIADLKQAFAKIKK</sequence>
<dbReference type="PIRSF" id="PIRSF001434">
    <property type="entry name" value="CGS"/>
    <property type="match status" value="1"/>
</dbReference>
<name>A0A1Y4QMD3_9FIRM</name>
<evidence type="ECO:0000256" key="6">
    <source>
        <dbReference type="RuleBase" id="RU362118"/>
    </source>
</evidence>
<dbReference type="InterPro" id="IPR015421">
    <property type="entry name" value="PyrdxlP-dep_Trfase_major"/>
</dbReference>
<dbReference type="GO" id="GO:0005737">
    <property type="term" value="C:cytoplasm"/>
    <property type="evidence" value="ECO:0007669"/>
    <property type="project" value="TreeGrafter"/>
</dbReference>
<dbReference type="AlphaFoldDB" id="A0A1Y4QMD3"/>
<dbReference type="GO" id="GO:0004124">
    <property type="term" value="F:cysteine synthase activity"/>
    <property type="evidence" value="ECO:0007669"/>
    <property type="project" value="TreeGrafter"/>
</dbReference>
<dbReference type="GO" id="GO:0030170">
    <property type="term" value="F:pyridoxal phosphate binding"/>
    <property type="evidence" value="ECO:0007669"/>
    <property type="project" value="InterPro"/>
</dbReference>
<reference evidence="8" key="1">
    <citation type="submission" date="2017-04" db="EMBL/GenBank/DDBJ databases">
        <title>Function of individual gut microbiota members based on whole genome sequencing of pure cultures obtained from chicken caecum.</title>
        <authorList>
            <person name="Medvecky M."/>
            <person name="Cejkova D."/>
            <person name="Polansky O."/>
            <person name="Karasova D."/>
            <person name="Kubasova T."/>
            <person name="Cizek A."/>
            <person name="Rychlik I."/>
        </authorList>
    </citation>
    <scope>NUCLEOTIDE SEQUENCE [LARGE SCALE GENOMIC DNA]</scope>
    <source>
        <strain evidence="8">An149</strain>
    </source>
</reference>
<dbReference type="InterPro" id="IPR015422">
    <property type="entry name" value="PyrdxlP-dep_Trfase_small"/>
</dbReference>
<dbReference type="Gene3D" id="3.90.1150.10">
    <property type="entry name" value="Aspartate Aminotransferase, domain 1"/>
    <property type="match status" value="1"/>
</dbReference>
<evidence type="ECO:0000256" key="5">
    <source>
        <dbReference type="PIRSR" id="PIRSR001434-2"/>
    </source>
</evidence>
<dbReference type="CDD" id="cd00614">
    <property type="entry name" value="CGS_like"/>
    <property type="match status" value="1"/>
</dbReference>
<dbReference type="GO" id="GO:0003961">
    <property type="term" value="F:O-acetylhomoserine aminocarboxypropyltransferase activity"/>
    <property type="evidence" value="ECO:0007669"/>
    <property type="project" value="TreeGrafter"/>
</dbReference>
<dbReference type="EMBL" id="NFLB01000005">
    <property type="protein sequence ID" value="OUQ05423.1"/>
    <property type="molecule type" value="Genomic_DNA"/>
</dbReference>
<comment type="cofactor">
    <cofactor evidence="1 6">
        <name>pyridoxal 5'-phosphate</name>
        <dbReference type="ChEBI" id="CHEBI:597326"/>
    </cofactor>
</comment>
<evidence type="ECO:0000256" key="1">
    <source>
        <dbReference type="ARBA" id="ARBA00001933"/>
    </source>
</evidence>
<proteinExistence type="inferred from homology"/>
<dbReference type="SUPFAM" id="SSF53383">
    <property type="entry name" value="PLP-dependent transferases"/>
    <property type="match status" value="1"/>
</dbReference>
<evidence type="ECO:0000256" key="4">
    <source>
        <dbReference type="ARBA" id="ARBA00022898"/>
    </source>
</evidence>
<dbReference type="GO" id="GO:0019346">
    <property type="term" value="P:transsulfuration"/>
    <property type="evidence" value="ECO:0007669"/>
    <property type="project" value="InterPro"/>
</dbReference>
<organism evidence="7 8">
    <name type="scientific">Thomasclavelia spiroformis</name>
    <dbReference type="NCBI Taxonomy" id="29348"/>
    <lineage>
        <taxon>Bacteria</taxon>
        <taxon>Bacillati</taxon>
        <taxon>Bacillota</taxon>
        <taxon>Erysipelotrichia</taxon>
        <taxon>Erysipelotrichales</taxon>
        <taxon>Coprobacillaceae</taxon>
        <taxon>Thomasclavelia</taxon>
    </lineage>
</organism>
<dbReference type="Proteomes" id="UP000196258">
    <property type="component" value="Unassembled WGS sequence"/>
</dbReference>
<evidence type="ECO:0000256" key="2">
    <source>
        <dbReference type="ARBA" id="ARBA00009077"/>
    </source>
</evidence>
<feature type="modified residue" description="N6-(pyridoxal phosphate)lysine" evidence="5">
    <location>
        <position position="209"/>
    </location>
</feature>
<keyword evidence="4 5" id="KW-0663">Pyridoxal phosphate</keyword>
<comment type="similarity">
    <text evidence="2 6">Belongs to the trans-sulfuration enzymes family.</text>
</comment>
<dbReference type="InterPro" id="IPR000277">
    <property type="entry name" value="Cys/Met-Metab_PyrdxlP-dep_enz"/>
</dbReference>
<accession>A0A1Y4QMD3</accession>
<dbReference type="PANTHER" id="PTHR43797:SF2">
    <property type="entry name" value="HOMOCYSTEINE_CYSTEINE SYNTHASE"/>
    <property type="match status" value="1"/>
</dbReference>
<dbReference type="GO" id="GO:0071269">
    <property type="term" value="P:L-homocysteine biosynthetic process"/>
    <property type="evidence" value="ECO:0007669"/>
    <property type="project" value="TreeGrafter"/>
</dbReference>
<evidence type="ECO:0000256" key="3">
    <source>
        <dbReference type="ARBA" id="ARBA00022679"/>
    </source>
</evidence>
<dbReference type="InterPro" id="IPR054542">
    <property type="entry name" value="Cys_met_metab_PP"/>
</dbReference>
<dbReference type="Pfam" id="PF01053">
    <property type="entry name" value="Cys_Met_Meta_PP"/>
    <property type="match status" value="1"/>
</dbReference>
<dbReference type="GO" id="GO:0006535">
    <property type="term" value="P:cysteine biosynthetic process from serine"/>
    <property type="evidence" value="ECO:0007669"/>
    <property type="project" value="TreeGrafter"/>
</dbReference>
<dbReference type="FunFam" id="3.40.640.10:FF:000035">
    <property type="entry name" value="O-succinylhomoserine sulfhydrylase"/>
    <property type="match status" value="1"/>
</dbReference>
<dbReference type="Gene3D" id="3.40.640.10">
    <property type="entry name" value="Type I PLP-dependent aspartate aminotransferase-like (Major domain)"/>
    <property type="match status" value="1"/>
</dbReference>
<evidence type="ECO:0000313" key="8">
    <source>
        <dbReference type="Proteomes" id="UP000196258"/>
    </source>
</evidence>
<dbReference type="PANTHER" id="PTHR43797">
    <property type="entry name" value="HOMOCYSTEINE/CYSTEINE SYNTHASE"/>
    <property type="match status" value="1"/>
</dbReference>
<evidence type="ECO:0000313" key="7">
    <source>
        <dbReference type="EMBL" id="OUQ05423.1"/>
    </source>
</evidence>
<gene>
    <name evidence="7" type="ORF">B5E91_05220</name>
</gene>
<dbReference type="RefSeq" id="WP_087255812.1">
    <property type="nucleotide sequence ID" value="NZ_CAJKXS010000070.1"/>
</dbReference>
<keyword evidence="3 7" id="KW-0808">Transferase</keyword>
<protein>
    <submittedName>
        <fullName evidence="7">O-acetylhomoserine aminocarboxypropyltransferase</fullName>
    </submittedName>
</protein>
<dbReference type="NCBIfam" id="TIGR01326">
    <property type="entry name" value="OAH_OAS_sulfhy"/>
    <property type="match status" value="1"/>
</dbReference>